<sequence>MDISITARKAARIAVARNAGINMDPVRECTNADRAAWASEALEAYNQHAPTTLLPVPERTERVRLGVLAAEAMAQVAFNHPGDQVVDDQESADRVIGDLVAQLFCLTDGRVGPRDLYQAAEELRSEAYPVHLTAVCAVVAAGAEREAGMLAALLDAAQSFGCDVPGLVASARDYFEDLTAEEADSAST</sequence>
<proteinExistence type="predicted"/>
<dbReference type="Proteomes" id="UP000606194">
    <property type="component" value="Unassembled WGS sequence"/>
</dbReference>
<dbReference type="AlphaFoldDB" id="A0A918L295"/>
<organism evidence="1 2">
    <name type="scientific">Streptomyces humidus</name>
    <dbReference type="NCBI Taxonomy" id="52259"/>
    <lineage>
        <taxon>Bacteria</taxon>
        <taxon>Bacillati</taxon>
        <taxon>Actinomycetota</taxon>
        <taxon>Actinomycetes</taxon>
        <taxon>Kitasatosporales</taxon>
        <taxon>Streptomycetaceae</taxon>
        <taxon>Streptomyces</taxon>
    </lineage>
</organism>
<name>A0A918L295_9ACTN</name>
<comment type="caution">
    <text evidence="1">The sequence shown here is derived from an EMBL/GenBank/DDBJ whole genome shotgun (WGS) entry which is preliminary data.</text>
</comment>
<evidence type="ECO:0000313" key="1">
    <source>
        <dbReference type="EMBL" id="GGR81808.1"/>
    </source>
</evidence>
<reference evidence="1" key="1">
    <citation type="journal article" date="2014" name="Int. J. Syst. Evol. Microbiol.">
        <title>Complete genome sequence of Corynebacterium casei LMG S-19264T (=DSM 44701T), isolated from a smear-ripened cheese.</title>
        <authorList>
            <consortium name="US DOE Joint Genome Institute (JGI-PGF)"/>
            <person name="Walter F."/>
            <person name="Albersmeier A."/>
            <person name="Kalinowski J."/>
            <person name="Ruckert C."/>
        </authorList>
    </citation>
    <scope>NUCLEOTIDE SEQUENCE</scope>
    <source>
        <strain evidence="1">JCM 4386</strain>
    </source>
</reference>
<gene>
    <name evidence="1" type="ORF">GCM10010269_21280</name>
</gene>
<protein>
    <submittedName>
        <fullName evidence="1">Uncharacterized protein</fullName>
    </submittedName>
</protein>
<dbReference type="EMBL" id="BMTL01000007">
    <property type="protein sequence ID" value="GGR81808.1"/>
    <property type="molecule type" value="Genomic_DNA"/>
</dbReference>
<dbReference type="RefSeq" id="WP_190148996.1">
    <property type="nucleotide sequence ID" value="NZ_BMTL01000007.1"/>
</dbReference>
<accession>A0A918L295</accession>
<reference evidence="1" key="2">
    <citation type="submission" date="2020-09" db="EMBL/GenBank/DDBJ databases">
        <authorList>
            <person name="Sun Q."/>
            <person name="Ohkuma M."/>
        </authorList>
    </citation>
    <scope>NUCLEOTIDE SEQUENCE</scope>
    <source>
        <strain evidence="1">JCM 4386</strain>
    </source>
</reference>
<keyword evidence="2" id="KW-1185">Reference proteome</keyword>
<evidence type="ECO:0000313" key="2">
    <source>
        <dbReference type="Proteomes" id="UP000606194"/>
    </source>
</evidence>